<evidence type="ECO:0000313" key="2">
    <source>
        <dbReference type="Proteomes" id="UP000299102"/>
    </source>
</evidence>
<protein>
    <submittedName>
        <fullName evidence="1">Uncharacterized protein</fullName>
    </submittedName>
</protein>
<keyword evidence="2" id="KW-1185">Reference proteome</keyword>
<reference evidence="1 2" key="1">
    <citation type="journal article" date="2019" name="Commun. Biol.">
        <title>The bagworm genome reveals a unique fibroin gene that provides high tensile strength.</title>
        <authorList>
            <person name="Kono N."/>
            <person name="Nakamura H."/>
            <person name="Ohtoshi R."/>
            <person name="Tomita M."/>
            <person name="Numata K."/>
            <person name="Arakawa K."/>
        </authorList>
    </citation>
    <scope>NUCLEOTIDE SEQUENCE [LARGE SCALE GENOMIC DNA]</scope>
</reference>
<dbReference type="Proteomes" id="UP000299102">
    <property type="component" value="Unassembled WGS sequence"/>
</dbReference>
<evidence type="ECO:0000313" key="1">
    <source>
        <dbReference type="EMBL" id="GBP77464.1"/>
    </source>
</evidence>
<dbReference type="EMBL" id="BGZK01001332">
    <property type="protein sequence ID" value="GBP77464.1"/>
    <property type="molecule type" value="Genomic_DNA"/>
</dbReference>
<dbReference type="AlphaFoldDB" id="A0A4C1YRE5"/>
<comment type="caution">
    <text evidence="1">The sequence shown here is derived from an EMBL/GenBank/DDBJ whole genome shotgun (WGS) entry which is preliminary data.</text>
</comment>
<proteinExistence type="predicted"/>
<gene>
    <name evidence="1" type="ORF">EVAR_56074_1</name>
</gene>
<accession>A0A4C1YRE5</accession>
<organism evidence="1 2">
    <name type="scientific">Eumeta variegata</name>
    <name type="common">Bagworm moth</name>
    <name type="synonym">Eumeta japonica</name>
    <dbReference type="NCBI Taxonomy" id="151549"/>
    <lineage>
        <taxon>Eukaryota</taxon>
        <taxon>Metazoa</taxon>
        <taxon>Ecdysozoa</taxon>
        <taxon>Arthropoda</taxon>
        <taxon>Hexapoda</taxon>
        <taxon>Insecta</taxon>
        <taxon>Pterygota</taxon>
        <taxon>Neoptera</taxon>
        <taxon>Endopterygota</taxon>
        <taxon>Lepidoptera</taxon>
        <taxon>Glossata</taxon>
        <taxon>Ditrysia</taxon>
        <taxon>Tineoidea</taxon>
        <taxon>Psychidae</taxon>
        <taxon>Oiketicinae</taxon>
        <taxon>Eumeta</taxon>
    </lineage>
</organism>
<sequence>MLHELQLRHFVLKTKLAIYRVIPPRARGLRPPDAHRKSLKHRYAEGAPTGSRCLRVDREAQSLMRATSETSVPVEVIGLAPSTPQGRGWAKSAKYKRITNDRSSFINVFDSLVDLLADLTGGKKNCIHLRNLRNLLLEHSAVSGFFYFGGLKSPERSRRKVEVVGRFPRSSPVHWSSTSHRKGWDFRWESDRIYASPIPAESNGEAGRRVVLDQRAGITASVVRGLKPLHHCGGLEPKTAFSLCDGAGSNKVLLF</sequence>
<name>A0A4C1YRE5_EUMVA</name>